<evidence type="ECO:0000256" key="1">
    <source>
        <dbReference type="ARBA" id="ARBA00022614"/>
    </source>
</evidence>
<dbReference type="EMBL" id="CP039354">
    <property type="protein sequence ID" value="QCE11869.1"/>
    <property type="molecule type" value="Genomic_DNA"/>
</dbReference>
<keyword evidence="5" id="KW-0472">Membrane</keyword>
<feature type="signal peptide" evidence="6">
    <location>
        <begin position="1"/>
        <end position="22"/>
    </location>
</feature>
<reference evidence="8 9" key="1">
    <citation type="submission" date="2019-04" db="EMBL/GenBank/DDBJ databases">
        <title>An improved genome assembly and genetic linkage map for asparagus bean, Vigna unguiculata ssp. sesquipedialis.</title>
        <authorList>
            <person name="Xia Q."/>
            <person name="Zhang R."/>
            <person name="Dong Y."/>
        </authorList>
    </citation>
    <scope>NUCLEOTIDE SEQUENCE [LARGE SCALE GENOMIC DNA]</scope>
    <source>
        <tissue evidence="8">Leaf</tissue>
    </source>
</reference>
<keyword evidence="3" id="KW-0677">Repeat</keyword>
<feature type="domain" description="Leucine-rich repeat-containing N-terminal plant-type" evidence="7">
    <location>
        <begin position="26"/>
        <end position="58"/>
    </location>
</feature>
<evidence type="ECO:0000256" key="3">
    <source>
        <dbReference type="ARBA" id="ARBA00022737"/>
    </source>
</evidence>
<evidence type="ECO:0000259" key="7">
    <source>
        <dbReference type="Pfam" id="PF08263"/>
    </source>
</evidence>
<dbReference type="SUPFAM" id="SSF52058">
    <property type="entry name" value="L domain-like"/>
    <property type="match status" value="2"/>
</dbReference>
<dbReference type="Proteomes" id="UP000501690">
    <property type="component" value="Linkage Group LG10"/>
</dbReference>
<evidence type="ECO:0000313" key="9">
    <source>
        <dbReference type="Proteomes" id="UP000501690"/>
    </source>
</evidence>
<keyword evidence="1" id="KW-0433">Leucine-rich repeat</keyword>
<dbReference type="Pfam" id="PF00560">
    <property type="entry name" value="LRR_1"/>
    <property type="match status" value="2"/>
</dbReference>
<keyword evidence="2" id="KW-0812">Transmembrane</keyword>
<dbReference type="Pfam" id="PF13855">
    <property type="entry name" value="LRR_8"/>
    <property type="match status" value="1"/>
</dbReference>
<evidence type="ECO:0000256" key="6">
    <source>
        <dbReference type="SAM" id="SignalP"/>
    </source>
</evidence>
<dbReference type="SMART" id="SM00369">
    <property type="entry name" value="LRR_TYP"/>
    <property type="match status" value="11"/>
</dbReference>
<dbReference type="PANTHER" id="PTHR48057">
    <property type="entry name" value="LEUCINE-RICH REPEAT SERINE/THREONINE-PROTEIN KINASE 1"/>
    <property type="match status" value="1"/>
</dbReference>
<evidence type="ECO:0000256" key="5">
    <source>
        <dbReference type="ARBA" id="ARBA00023136"/>
    </source>
</evidence>
<organism evidence="8 9">
    <name type="scientific">Vigna unguiculata</name>
    <name type="common">Cowpea</name>
    <dbReference type="NCBI Taxonomy" id="3917"/>
    <lineage>
        <taxon>Eukaryota</taxon>
        <taxon>Viridiplantae</taxon>
        <taxon>Streptophyta</taxon>
        <taxon>Embryophyta</taxon>
        <taxon>Tracheophyta</taxon>
        <taxon>Spermatophyta</taxon>
        <taxon>Magnoliopsida</taxon>
        <taxon>eudicotyledons</taxon>
        <taxon>Gunneridae</taxon>
        <taxon>Pentapetalae</taxon>
        <taxon>rosids</taxon>
        <taxon>fabids</taxon>
        <taxon>Fabales</taxon>
        <taxon>Fabaceae</taxon>
        <taxon>Papilionoideae</taxon>
        <taxon>50 kb inversion clade</taxon>
        <taxon>NPAAA clade</taxon>
        <taxon>indigoferoid/millettioid clade</taxon>
        <taxon>Phaseoleae</taxon>
        <taxon>Vigna</taxon>
    </lineage>
</organism>
<dbReference type="SMART" id="SM00365">
    <property type="entry name" value="LRR_SD22"/>
    <property type="match status" value="9"/>
</dbReference>
<name>A0A4D6NH23_VIGUN</name>
<keyword evidence="6" id="KW-0732">Signal</keyword>
<dbReference type="Pfam" id="PF08263">
    <property type="entry name" value="LRRNT_2"/>
    <property type="match status" value="1"/>
</dbReference>
<dbReference type="InterPro" id="IPR013210">
    <property type="entry name" value="LRR_N_plant-typ"/>
</dbReference>
<feature type="chain" id="PRO_5020022228" evidence="6">
    <location>
        <begin position="23"/>
        <end position="528"/>
    </location>
</feature>
<dbReference type="PROSITE" id="PS51450">
    <property type="entry name" value="LRR"/>
    <property type="match status" value="3"/>
</dbReference>
<sequence length="528" mass="59561">MKGGVRLCFLIFLLLEALCSEGCRKEEREALLGLRSHFDYANWNVETDCCEWEGVECNSSTGRVAQLYLYGVWKSTEQYINYSHFSVFKDLKELHLEDSNIVGCVEAEELSNLELLDMSYNNLDTAAGILSCLDGLPSLKSLYLRYNSFNTSSLTHVFESVSPKLRSNLEVIDLSRNYLSNDILASMEGFTSLKELYLSGNLLDSDLHFQALCSSFKNLEVLDLSYNNLNHTDIGSALTGLSSLNSLYLTNSQLSWRSIYNISKLSSLEKLHLGGNNLNESGTGSILENDTFKWPTNLQRLSLWSNSLSNKFLSSLRGLPRLQFLDLSYNQLEGSLDISENETFKWPTNLQYLSLRNNRLSNRFVSSLRGLPHLQFLDLSYNQLKGALDISALLTLSSLTNLDLSHNGIQNLVAHEDSKSLSKLDVLDLDENMIDGTKLRESLRALSSSIREISMSYNYFNGTIIAGDFHDLSNLEDLRLDGNTITDNEFFKNIGNLTSLKILSVSDCYINDILPPTGFFYIKRICRS</sequence>
<dbReference type="Gene3D" id="3.80.10.10">
    <property type="entry name" value="Ribonuclease Inhibitor"/>
    <property type="match status" value="1"/>
</dbReference>
<evidence type="ECO:0000256" key="4">
    <source>
        <dbReference type="ARBA" id="ARBA00022989"/>
    </source>
</evidence>
<proteinExistence type="predicted"/>
<protein>
    <submittedName>
        <fullName evidence="8">Protein brassinosteroid insensitive 1</fullName>
    </submittedName>
</protein>
<dbReference type="AlphaFoldDB" id="A0A4D6NH23"/>
<evidence type="ECO:0000313" key="8">
    <source>
        <dbReference type="EMBL" id="QCE11869.1"/>
    </source>
</evidence>
<dbReference type="InterPro" id="IPR001611">
    <property type="entry name" value="Leu-rich_rpt"/>
</dbReference>
<dbReference type="InterPro" id="IPR052595">
    <property type="entry name" value="LRRC69/RLP"/>
</dbReference>
<evidence type="ECO:0000256" key="2">
    <source>
        <dbReference type="ARBA" id="ARBA00022692"/>
    </source>
</evidence>
<dbReference type="SMART" id="SM00368">
    <property type="entry name" value="LRR_RI"/>
    <property type="match status" value="5"/>
</dbReference>
<dbReference type="InterPro" id="IPR032675">
    <property type="entry name" value="LRR_dom_sf"/>
</dbReference>
<gene>
    <name evidence="8" type="ORF">DEO72_LG10g3107</name>
</gene>
<accession>A0A4D6NH23</accession>
<dbReference type="PANTHER" id="PTHR48057:SF30">
    <property type="entry name" value="DNA-DAMAGE-REPAIR_TOLERATION DRT100-LIKE PROTEIN"/>
    <property type="match status" value="1"/>
</dbReference>
<dbReference type="PRINTS" id="PR00019">
    <property type="entry name" value="LEURICHRPT"/>
</dbReference>
<keyword evidence="4" id="KW-1133">Transmembrane helix</keyword>
<dbReference type="InterPro" id="IPR003591">
    <property type="entry name" value="Leu-rich_rpt_typical-subtyp"/>
</dbReference>
<keyword evidence="9" id="KW-1185">Reference proteome</keyword>